<keyword evidence="2" id="KW-1185">Reference proteome</keyword>
<reference evidence="2" key="1">
    <citation type="journal article" date="2019" name="Int. J. Syst. Evol. Microbiol.">
        <title>The Global Catalogue of Microorganisms (GCM) 10K type strain sequencing project: providing services to taxonomists for standard genome sequencing and annotation.</title>
        <authorList>
            <consortium name="The Broad Institute Genomics Platform"/>
            <consortium name="The Broad Institute Genome Sequencing Center for Infectious Disease"/>
            <person name="Wu L."/>
            <person name="Ma J."/>
        </authorList>
    </citation>
    <scope>NUCLEOTIDE SEQUENCE [LARGE SCALE GENOMIC DNA]</scope>
    <source>
        <strain evidence="2">JCM 17714</strain>
    </source>
</reference>
<dbReference type="RefSeq" id="WP_345118608.1">
    <property type="nucleotide sequence ID" value="NZ_BAABJA010000002.1"/>
</dbReference>
<proteinExistence type="predicted"/>
<dbReference type="EMBL" id="BAABJA010000002">
    <property type="protein sequence ID" value="GAA4660848.1"/>
    <property type="molecule type" value="Genomic_DNA"/>
</dbReference>
<organism evidence="1 2">
    <name type="scientific">Bartonella pachyuromydis</name>
    <dbReference type="NCBI Taxonomy" id="931097"/>
    <lineage>
        <taxon>Bacteria</taxon>
        <taxon>Pseudomonadati</taxon>
        <taxon>Pseudomonadota</taxon>
        <taxon>Alphaproteobacteria</taxon>
        <taxon>Hyphomicrobiales</taxon>
        <taxon>Bartonellaceae</taxon>
        <taxon>Bartonella</taxon>
    </lineage>
</organism>
<dbReference type="Proteomes" id="UP001501699">
    <property type="component" value="Unassembled WGS sequence"/>
</dbReference>
<comment type="caution">
    <text evidence="1">The sequence shown here is derived from an EMBL/GenBank/DDBJ whole genome shotgun (WGS) entry which is preliminary data.</text>
</comment>
<accession>A0ABP8VES3</accession>
<name>A0ABP8VES3_9HYPH</name>
<evidence type="ECO:0000313" key="2">
    <source>
        <dbReference type="Proteomes" id="UP001501699"/>
    </source>
</evidence>
<gene>
    <name evidence="1" type="ORF">GCM10023262_05800</name>
</gene>
<sequence length="197" mass="22194">MLEPKAWADDSTELEQLLMVPSALGMGVGRNRYALTGAKSWTLVPNTEACVADILNLSACCDERQVHKTKYVHARTKKLYTFLNHQGLELELEFVDLRKGSQSFGTVSRLQTICDPRFHVSIELGVAYSARCAKDVLVRCEGQVFVYENEPRMDIPMFGQDAIVVTDALLRDGLNCPKLRCPDTILYQMAKYEQQNS</sequence>
<evidence type="ECO:0000313" key="1">
    <source>
        <dbReference type="EMBL" id="GAA4660848.1"/>
    </source>
</evidence>
<evidence type="ECO:0008006" key="3">
    <source>
        <dbReference type="Google" id="ProtNLM"/>
    </source>
</evidence>
<protein>
    <recommendedName>
        <fullName evidence="3">Phage protein</fullName>
    </recommendedName>
</protein>